<dbReference type="Pfam" id="PF12704">
    <property type="entry name" value="MacB_PCD"/>
    <property type="match status" value="2"/>
</dbReference>
<protein>
    <submittedName>
        <fullName evidence="10">ABC transport system permease protein</fullName>
    </submittedName>
</protein>
<reference evidence="10 11" key="1">
    <citation type="submission" date="2021-03" db="EMBL/GenBank/DDBJ databases">
        <title>Sequencing the genomes of 1000 actinobacteria strains.</title>
        <authorList>
            <person name="Klenk H.-P."/>
        </authorList>
    </citation>
    <scope>NUCLEOTIDE SEQUENCE [LARGE SCALE GENOMIC DNA]</scope>
    <source>
        <strain evidence="10 11">DSM 45516</strain>
    </source>
</reference>
<proteinExistence type="inferred from homology"/>
<feature type="domain" description="MacB-like periplasmic core" evidence="9">
    <location>
        <begin position="483"/>
        <end position="669"/>
    </location>
</feature>
<feature type="transmembrane region" description="Helical" evidence="7">
    <location>
        <begin position="743"/>
        <end position="763"/>
    </location>
</feature>
<comment type="subcellular location">
    <subcellularLocation>
        <location evidence="1">Cell membrane</location>
        <topology evidence="1">Multi-pass membrane protein</topology>
    </subcellularLocation>
</comment>
<feature type="domain" description="MacB-like periplasmic core" evidence="9">
    <location>
        <begin position="30"/>
        <end position="223"/>
    </location>
</feature>
<comment type="similarity">
    <text evidence="6">Belongs to the ABC-4 integral membrane protein family.</text>
</comment>
<feature type="domain" description="ABC3 transporter permease C-terminal" evidence="8">
    <location>
        <begin position="254"/>
        <end position="377"/>
    </location>
</feature>
<dbReference type="Pfam" id="PF02687">
    <property type="entry name" value="FtsX"/>
    <property type="match status" value="2"/>
</dbReference>
<feature type="transmembrane region" description="Helical" evidence="7">
    <location>
        <begin position="397"/>
        <end position="416"/>
    </location>
</feature>
<feature type="transmembrane region" description="Helical" evidence="7">
    <location>
        <begin position="422"/>
        <end position="453"/>
    </location>
</feature>
<keyword evidence="2" id="KW-1003">Cell membrane</keyword>
<dbReference type="EMBL" id="JAGGMR010000001">
    <property type="protein sequence ID" value="MBP2191535.1"/>
    <property type="molecule type" value="Genomic_DNA"/>
</dbReference>
<dbReference type="Proteomes" id="UP001519325">
    <property type="component" value="Unassembled WGS sequence"/>
</dbReference>
<dbReference type="InterPro" id="IPR050250">
    <property type="entry name" value="Macrolide_Exporter_MacB"/>
</dbReference>
<evidence type="ECO:0000259" key="8">
    <source>
        <dbReference type="Pfam" id="PF02687"/>
    </source>
</evidence>
<evidence type="ECO:0000256" key="5">
    <source>
        <dbReference type="ARBA" id="ARBA00023136"/>
    </source>
</evidence>
<dbReference type="InterPro" id="IPR003838">
    <property type="entry name" value="ABC3_permease_C"/>
</dbReference>
<feature type="transmembrane region" description="Helical" evidence="7">
    <location>
        <begin position="697"/>
        <end position="722"/>
    </location>
</feature>
<evidence type="ECO:0000256" key="7">
    <source>
        <dbReference type="SAM" id="Phobius"/>
    </source>
</evidence>
<dbReference type="InterPro" id="IPR025857">
    <property type="entry name" value="MacB_PCD"/>
</dbReference>
<comment type="caution">
    <text evidence="10">The sequence shown here is derived from an EMBL/GenBank/DDBJ whole genome shotgun (WGS) entry which is preliminary data.</text>
</comment>
<gene>
    <name evidence="10" type="ORF">BJ987_004436</name>
</gene>
<feature type="transmembrane region" description="Helical" evidence="7">
    <location>
        <begin position="474"/>
        <end position="495"/>
    </location>
</feature>
<name>A0ABS4QIL7_9NOCA</name>
<evidence type="ECO:0000256" key="3">
    <source>
        <dbReference type="ARBA" id="ARBA00022692"/>
    </source>
</evidence>
<keyword evidence="5 7" id="KW-0472">Membrane</keyword>
<dbReference type="PANTHER" id="PTHR30572">
    <property type="entry name" value="MEMBRANE COMPONENT OF TRANSPORTER-RELATED"/>
    <property type="match status" value="1"/>
</dbReference>
<evidence type="ECO:0000259" key="9">
    <source>
        <dbReference type="Pfam" id="PF12704"/>
    </source>
</evidence>
<feature type="transmembrane region" description="Helical" evidence="7">
    <location>
        <begin position="251"/>
        <end position="275"/>
    </location>
</feature>
<sequence length="828" mass="85133">MIRAAADRFRVLTWREISAHGVRSAALVVVLGVAAALLVAVVTAYSSLIGSAGELNRSIAGDADLAVLGYTDTGFDMSLCTVAAEVPGVRAAVPLIQSTVSASGPVAVLGVDPSVVRLRSPLQDALMSQLRVDPGLLGAADRVVVGAQMNLAPGQSFPLRHKTLTVAAVVPAETAAQINGGHFVAAPLRTAQALTERPDRVDAVFIVAEPGVDTAALRDRIAAAIGDRALVTGSDLRSAQVRNALLLVRSITLLVAAVSLVVAAFLMFNATNMAVAQRRRTIAMLRAVGARRRVLVADLLVEAVLFGLAAATIGIPLGLLLARWAVGRTPAFLLDVVSARLHFQVTPLVFPAVIGLCVAASVAATLVAAHQVSRIEPTEALRTANIGPGEPIPARTAITAGIGALAATALTAVIALRVSNLFVVAAVGVLTAGLLALGLAMARAVVGVAAWISRWSGSPGRMAAASIHRAPRRTWATAMTVGIAVTIGIAVNGALGDLVRSAGSTFDPLRRTDLLVTAAGEDGFPSGLLPAHWEQQVRRTPGVADVAGAQWAHVTVDEARVQIAGMAPGNGNIADLLDPGIRADVLAGRGIVVSRSLADRLATEVGDEIVLGTPTGPHSVRILGEFGYLSVEAGVIGMSLETMRIWFDRPGSSYLAVTVAGEVAPVRAALQTALGPDAKLSTGEDAYRFSLFNIDQAGVFAVGLQWIVALLAAFAVMNTLLLAVVQRRREIGVLRAMGASRRLVARLVVIEAVAVGLVGGAMGVLGGEAVHLLAVRVLAVLTGIDVRYALNPAALWSAVIALGVCLAGAVPPAIRASRLNVIAAVAAD</sequence>
<feature type="transmembrane region" description="Helical" evidence="7">
    <location>
        <begin position="25"/>
        <end position="48"/>
    </location>
</feature>
<accession>A0ABS4QIL7</accession>
<feature type="transmembrane region" description="Helical" evidence="7">
    <location>
        <begin position="345"/>
        <end position="369"/>
    </location>
</feature>
<keyword evidence="11" id="KW-1185">Reference proteome</keyword>
<evidence type="ECO:0000256" key="6">
    <source>
        <dbReference type="ARBA" id="ARBA00038076"/>
    </source>
</evidence>
<feature type="domain" description="ABC3 transporter permease C-terminal" evidence="8">
    <location>
        <begin position="706"/>
        <end position="820"/>
    </location>
</feature>
<feature type="transmembrane region" description="Helical" evidence="7">
    <location>
        <begin position="793"/>
        <end position="814"/>
    </location>
</feature>
<evidence type="ECO:0000256" key="2">
    <source>
        <dbReference type="ARBA" id="ARBA00022475"/>
    </source>
</evidence>
<keyword evidence="3 7" id="KW-0812">Transmembrane</keyword>
<keyword evidence="4 7" id="KW-1133">Transmembrane helix</keyword>
<evidence type="ECO:0000313" key="11">
    <source>
        <dbReference type="Proteomes" id="UP001519325"/>
    </source>
</evidence>
<evidence type="ECO:0000256" key="4">
    <source>
        <dbReference type="ARBA" id="ARBA00022989"/>
    </source>
</evidence>
<feature type="transmembrane region" description="Helical" evidence="7">
    <location>
        <begin position="295"/>
        <end position="325"/>
    </location>
</feature>
<dbReference type="PANTHER" id="PTHR30572:SF17">
    <property type="entry name" value="ABC3 TRANSPORTER PERMEASE PROTEIN DOMAIN-CONTAINING PROTEIN"/>
    <property type="match status" value="1"/>
</dbReference>
<evidence type="ECO:0000313" key="10">
    <source>
        <dbReference type="EMBL" id="MBP2191535.1"/>
    </source>
</evidence>
<dbReference type="RefSeq" id="WP_209893285.1">
    <property type="nucleotide sequence ID" value="NZ_JAGGMR010000001.1"/>
</dbReference>
<evidence type="ECO:0000256" key="1">
    <source>
        <dbReference type="ARBA" id="ARBA00004651"/>
    </source>
</evidence>
<organism evidence="10 11">
    <name type="scientific">Nocardia goodfellowii</name>
    <dbReference type="NCBI Taxonomy" id="882446"/>
    <lineage>
        <taxon>Bacteria</taxon>
        <taxon>Bacillati</taxon>
        <taxon>Actinomycetota</taxon>
        <taxon>Actinomycetes</taxon>
        <taxon>Mycobacteriales</taxon>
        <taxon>Nocardiaceae</taxon>
        <taxon>Nocardia</taxon>
    </lineage>
</organism>